<evidence type="ECO:0000256" key="6">
    <source>
        <dbReference type="ARBA" id="ARBA00018464"/>
    </source>
</evidence>
<evidence type="ECO:0000256" key="5">
    <source>
        <dbReference type="ARBA" id="ARBA00012550"/>
    </source>
</evidence>
<dbReference type="NCBIfam" id="TIGR00007">
    <property type="entry name" value="1-(5-phosphoribosyl)-5-[(5-phosphoribosylamino)methylideneamino]imidazole-4-carboxamide isomerase"/>
    <property type="match status" value="1"/>
</dbReference>
<evidence type="ECO:0000256" key="9">
    <source>
        <dbReference type="ARBA" id="ARBA00023102"/>
    </source>
</evidence>
<gene>
    <name evidence="12 15" type="primary">hisA</name>
    <name evidence="15" type="ORF">VIN30_09250</name>
</gene>
<dbReference type="HAMAP" id="MF_01014">
    <property type="entry name" value="HisA"/>
    <property type="match status" value="1"/>
</dbReference>
<name>A0ABU6IJP1_9ACTN</name>
<keyword evidence="10 12" id="KW-0413">Isomerase</keyword>
<keyword evidence="16" id="KW-1185">Reference proteome</keyword>
<proteinExistence type="inferred from homology"/>
<evidence type="ECO:0000256" key="10">
    <source>
        <dbReference type="ARBA" id="ARBA00023235"/>
    </source>
</evidence>
<evidence type="ECO:0000313" key="15">
    <source>
        <dbReference type="EMBL" id="MEC4176629.1"/>
    </source>
</evidence>
<evidence type="ECO:0000256" key="12">
    <source>
        <dbReference type="HAMAP-Rule" id="MF_01014"/>
    </source>
</evidence>
<keyword evidence="8 12" id="KW-0028">Amino-acid biosynthesis</keyword>
<dbReference type="RefSeq" id="WP_338211062.1">
    <property type="nucleotide sequence ID" value="NZ_JAYMFF010000018.1"/>
</dbReference>
<organism evidence="15 16">
    <name type="scientific">Adlercreutzia wanghongyangiae</name>
    <dbReference type="NCBI Taxonomy" id="3111451"/>
    <lineage>
        <taxon>Bacteria</taxon>
        <taxon>Bacillati</taxon>
        <taxon>Actinomycetota</taxon>
        <taxon>Coriobacteriia</taxon>
        <taxon>Eggerthellales</taxon>
        <taxon>Eggerthellaceae</taxon>
        <taxon>Adlercreutzia</taxon>
    </lineage>
</organism>
<dbReference type="InterPro" id="IPR006062">
    <property type="entry name" value="His_biosynth"/>
</dbReference>
<feature type="active site" description="Proton donor" evidence="12">
    <location>
        <position position="130"/>
    </location>
</feature>
<evidence type="ECO:0000256" key="7">
    <source>
        <dbReference type="ARBA" id="ARBA00022490"/>
    </source>
</evidence>
<dbReference type="InterPro" id="IPR006063">
    <property type="entry name" value="HisA_bact_arch"/>
</dbReference>
<evidence type="ECO:0000256" key="2">
    <source>
        <dbReference type="ARBA" id="ARBA00004496"/>
    </source>
</evidence>
<dbReference type="Gene3D" id="3.20.20.70">
    <property type="entry name" value="Aldolase class I"/>
    <property type="match status" value="1"/>
</dbReference>
<evidence type="ECO:0000256" key="13">
    <source>
        <dbReference type="RuleBase" id="RU003657"/>
    </source>
</evidence>
<keyword evidence="7 12" id="KW-0963">Cytoplasm</keyword>
<protein>
    <recommendedName>
        <fullName evidence="6 12">1-(5-phosphoribosyl)-5-[(5-phosphoribosylamino)methylideneamino] imidazole-4-carboxamide isomerase</fullName>
        <ecNumber evidence="5 12">5.3.1.16</ecNumber>
    </recommendedName>
    <alternativeName>
        <fullName evidence="11 12">Phosphoribosylformimino-5-aminoimidazole carboxamide ribotide isomerase</fullName>
    </alternativeName>
</protein>
<evidence type="ECO:0000256" key="8">
    <source>
        <dbReference type="ARBA" id="ARBA00022605"/>
    </source>
</evidence>
<dbReference type="InterPro" id="IPR023016">
    <property type="entry name" value="HisA/PriA"/>
</dbReference>
<dbReference type="InterPro" id="IPR013785">
    <property type="entry name" value="Aldolase_TIM"/>
</dbReference>
<comment type="pathway">
    <text evidence="3 12 14">Amino-acid biosynthesis; L-histidine biosynthesis; L-histidine from 5-phospho-alpha-D-ribose 1-diphosphate: step 4/9.</text>
</comment>
<comment type="catalytic activity">
    <reaction evidence="1 12 14">
        <text>1-(5-phospho-beta-D-ribosyl)-5-[(5-phospho-beta-D-ribosylamino)methylideneamino]imidazole-4-carboxamide = 5-[(5-phospho-1-deoxy-D-ribulos-1-ylimino)methylamino]-1-(5-phospho-beta-D-ribosyl)imidazole-4-carboxamide</text>
        <dbReference type="Rhea" id="RHEA:15469"/>
        <dbReference type="ChEBI" id="CHEBI:58435"/>
        <dbReference type="ChEBI" id="CHEBI:58525"/>
        <dbReference type="EC" id="5.3.1.16"/>
    </reaction>
</comment>
<dbReference type="CDD" id="cd04732">
    <property type="entry name" value="HisA"/>
    <property type="match status" value="1"/>
</dbReference>
<dbReference type="SUPFAM" id="SSF51366">
    <property type="entry name" value="Ribulose-phoshate binding barrel"/>
    <property type="match status" value="1"/>
</dbReference>
<dbReference type="PANTHER" id="PTHR43090:SF2">
    <property type="entry name" value="1-(5-PHOSPHORIBOSYL)-5-[(5-PHOSPHORIBOSYLAMINO)METHYLIDENEAMINO] IMIDAZOLE-4-CARBOXAMIDE ISOMERASE"/>
    <property type="match status" value="1"/>
</dbReference>
<evidence type="ECO:0000313" key="16">
    <source>
        <dbReference type="Proteomes" id="UP001349994"/>
    </source>
</evidence>
<comment type="caution">
    <text evidence="15">The sequence shown here is derived from an EMBL/GenBank/DDBJ whole genome shotgun (WGS) entry which is preliminary data.</text>
</comment>
<reference evidence="15 16" key="1">
    <citation type="submission" date="2024-01" db="EMBL/GenBank/DDBJ databases">
        <title>novel species in genus Adlercreutzia.</title>
        <authorList>
            <person name="Liu X."/>
        </authorList>
    </citation>
    <scope>NUCLEOTIDE SEQUENCE [LARGE SCALE GENOMIC DNA]</scope>
    <source>
        <strain evidence="15 16">R7</strain>
    </source>
</reference>
<evidence type="ECO:0000256" key="11">
    <source>
        <dbReference type="ARBA" id="ARBA00030547"/>
    </source>
</evidence>
<keyword evidence="9 12" id="KW-0368">Histidine biosynthesis</keyword>
<dbReference type="EC" id="5.3.1.16" evidence="5 12"/>
<evidence type="ECO:0000256" key="3">
    <source>
        <dbReference type="ARBA" id="ARBA00005133"/>
    </source>
</evidence>
<dbReference type="GO" id="GO:0003949">
    <property type="term" value="F:1-(5-phosphoribosyl)-5-[(5-phosphoribosylamino)methylideneamino]imidazole-4-carboxamide isomerase activity"/>
    <property type="evidence" value="ECO:0007669"/>
    <property type="project" value="UniProtKB-EC"/>
</dbReference>
<comment type="similarity">
    <text evidence="4 12 13">Belongs to the HisA/HisF family.</text>
</comment>
<dbReference type="InterPro" id="IPR011060">
    <property type="entry name" value="RibuloseP-bd_barrel"/>
</dbReference>
<comment type="subcellular location">
    <subcellularLocation>
        <location evidence="2 12 14">Cytoplasm</location>
    </subcellularLocation>
</comment>
<evidence type="ECO:0000256" key="1">
    <source>
        <dbReference type="ARBA" id="ARBA00000901"/>
    </source>
</evidence>
<dbReference type="PANTHER" id="PTHR43090">
    <property type="entry name" value="1-(5-PHOSPHORIBOSYL)-5-[(5-PHOSPHORIBOSYLAMINO)METHYLIDENEAMINO] IMIDAZOLE-4-CARBOXAMIDE ISOMERASE"/>
    <property type="match status" value="1"/>
</dbReference>
<evidence type="ECO:0000256" key="14">
    <source>
        <dbReference type="RuleBase" id="RU003658"/>
    </source>
</evidence>
<accession>A0ABU6IJP1</accession>
<feature type="active site" description="Proton acceptor" evidence="12">
    <location>
        <position position="8"/>
    </location>
</feature>
<dbReference type="Pfam" id="PF00977">
    <property type="entry name" value="His_biosynth"/>
    <property type="match status" value="1"/>
</dbReference>
<dbReference type="Proteomes" id="UP001349994">
    <property type="component" value="Unassembled WGS sequence"/>
</dbReference>
<sequence>MYLLPAIDILDGRAVRLARGDYDAVTVYNDDPACQAQLFEEDGAAWIHVVDLDGAKSGNPDNIEVVRRILARTKLKVEVGGGVRSLEVADRLLDAGANRVILGTALVRDPDFAQAAIEKFGPDALVAGIDAKGWEAAVAGWTEGSGVPAADLAQRMARLGYEHIVYTDIARDGMQTGVENGAYAKMAAAFGNPVIVSGGISSAADILALAPIADAVEGVIAGRAIYEGTLSVADGVAACEGTYQLSDQLEEESRPLTIEDLER</sequence>
<evidence type="ECO:0000256" key="4">
    <source>
        <dbReference type="ARBA" id="ARBA00009667"/>
    </source>
</evidence>
<dbReference type="InterPro" id="IPR044524">
    <property type="entry name" value="Isoase_HisA-like"/>
</dbReference>
<dbReference type="EMBL" id="JAYMFF010000018">
    <property type="protein sequence ID" value="MEC4176629.1"/>
    <property type="molecule type" value="Genomic_DNA"/>
</dbReference>